<feature type="compositionally biased region" description="Acidic residues" evidence="1">
    <location>
        <begin position="267"/>
        <end position="289"/>
    </location>
</feature>
<comment type="caution">
    <text evidence="2">The sequence shown here is derived from an EMBL/GenBank/DDBJ whole genome shotgun (WGS) entry which is preliminary data.</text>
</comment>
<evidence type="ECO:0000256" key="1">
    <source>
        <dbReference type="SAM" id="MobiDB-lite"/>
    </source>
</evidence>
<dbReference type="Proteomes" id="UP000544095">
    <property type="component" value="Unassembled WGS sequence"/>
</dbReference>
<organism evidence="2 3">
    <name type="scientific">Fusarium pseudoanthophilum</name>
    <dbReference type="NCBI Taxonomy" id="48495"/>
    <lineage>
        <taxon>Eukaryota</taxon>
        <taxon>Fungi</taxon>
        <taxon>Dikarya</taxon>
        <taxon>Ascomycota</taxon>
        <taxon>Pezizomycotina</taxon>
        <taxon>Sordariomycetes</taxon>
        <taxon>Hypocreomycetidae</taxon>
        <taxon>Hypocreales</taxon>
        <taxon>Nectriaceae</taxon>
        <taxon>Fusarium</taxon>
        <taxon>Fusarium fujikuroi species complex</taxon>
    </lineage>
</organism>
<evidence type="ECO:0000313" key="2">
    <source>
        <dbReference type="EMBL" id="KAF5574348.1"/>
    </source>
</evidence>
<gene>
    <name evidence="2" type="ORF">FPANT_11814</name>
</gene>
<sequence>MAESQIRPLSESHPEVYQRLLDQFDTSIRHLNNPIRVCRRSLDNILLRLQGNGMNDSIIRVELECRQYYLSLGGEDEHLHPFCYLECLSLEYRPIPGFEPRREHALWGTGGWPVEGTWLDALRRQILPELIDLSDDGAKEKRIGQLRHSPLASPWPFEYYCESIPLHAAATESYLSDLEPVQLMKRPNSAEYARPVQLEELYSLYYIKLRKFSGGRNMGHKEAHKEAVKRTSEQYWEWKGQYSSETVMILTPPGREEAIIACSEQTPDSESESEDGMDINEPESDDEDVVCSPVYETSGQDGYDEPQGLLQKSRKRHFDDEEDDGGTHVKTKKRARFMEPQLWLQKPKKRHFDDEDDQATYNESTKRARLDH</sequence>
<dbReference type="EMBL" id="JAAOAR010000741">
    <property type="protein sequence ID" value="KAF5574348.1"/>
    <property type="molecule type" value="Genomic_DNA"/>
</dbReference>
<reference evidence="2 3" key="1">
    <citation type="submission" date="2020-05" db="EMBL/GenBank/DDBJ databases">
        <title>Identification and distribution of gene clusters putatively required for synthesis of sphingolipid metabolism inhibitors in phylogenetically diverse species of the filamentous fungus Fusarium.</title>
        <authorList>
            <person name="Kim H.-S."/>
            <person name="Busman M."/>
            <person name="Brown D.W."/>
            <person name="Divon H."/>
            <person name="Uhlig S."/>
            <person name="Proctor R.H."/>
        </authorList>
    </citation>
    <scope>NUCLEOTIDE SEQUENCE [LARGE SCALE GENOMIC DNA]</scope>
    <source>
        <strain evidence="2 3">NRRL 25211</strain>
    </source>
</reference>
<evidence type="ECO:0000313" key="3">
    <source>
        <dbReference type="Proteomes" id="UP000544095"/>
    </source>
</evidence>
<proteinExistence type="predicted"/>
<protein>
    <submittedName>
        <fullName evidence="2">Uncharacterized protein</fullName>
    </submittedName>
</protein>
<accession>A0A8H5KJC2</accession>
<feature type="region of interest" description="Disordered" evidence="1">
    <location>
        <begin position="263"/>
        <end position="372"/>
    </location>
</feature>
<name>A0A8H5KJC2_9HYPO</name>
<keyword evidence="3" id="KW-1185">Reference proteome</keyword>
<dbReference type="AlphaFoldDB" id="A0A8H5KJC2"/>